<dbReference type="AlphaFoldDB" id="A0A2N5EQG5"/>
<proteinExistence type="inferred from homology"/>
<keyword evidence="1 3" id="KW-0328">Glycosyltransferase</keyword>
<dbReference type="Pfam" id="PF00201">
    <property type="entry name" value="UDPGT"/>
    <property type="match status" value="1"/>
</dbReference>
<reference evidence="4 5" key="1">
    <citation type="submission" date="2017-12" db="EMBL/GenBank/DDBJ databases">
        <title>Characterization of six clinical isolates of Enterochimera gen. nov., a novel genus of the Yersiniaciae family and the three species Enterochimera arupensis sp. nov., Enterochimera coloradensis sp. nov, and Enterochimera californica sp. nov.</title>
        <authorList>
            <person name="Rossi A."/>
            <person name="Fisher M."/>
        </authorList>
    </citation>
    <scope>NUCLEOTIDE SEQUENCE [LARGE SCALE GENOMIC DNA]</scope>
    <source>
        <strain evidence="4 5">2016Iso1</strain>
    </source>
</reference>
<dbReference type="PROSITE" id="PS00375">
    <property type="entry name" value="UDPGT"/>
    <property type="match status" value="1"/>
</dbReference>
<dbReference type="Gene3D" id="3.40.50.2000">
    <property type="entry name" value="Glycogen Phosphorylase B"/>
    <property type="match status" value="2"/>
</dbReference>
<name>A0A2N5EQG5_9GAMM</name>
<accession>A0A2N5EQG5</accession>
<evidence type="ECO:0000256" key="1">
    <source>
        <dbReference type="ARBA" id="ARBA00022676"/>
    </source>
</evidence>
<dbReference type="CDD" id="cd03784">
    <property type="entry name" value="GT1_Gtf-like"/>
    <property type="match status" value="1"/>
</dbReference>
<dbReference type="InterPro" id="IPR002213">
    <property type="entry name" value="UDP_glucos_trans"/>
</dbReference>
<dbReference type="Proteomes" id="UP000234626">
    <property type="component" value="Unassembled WGS sequence"/>
</dbReference>
<keyword evidence="2 3" id="KW-0808">Transferase</keyword>
<dbReference type="PANTHER" id="PTHR48043">
    <property type="entry name" value="EG:EG0003.4 PROTEIN-RELATED"/>
    <property type="match status" value="1"/>
</dbReference>
<comment type="similarity">
    <text evidence="3">Belongs to the UDP-glycosyltransferase family.</text>
</comment>
<dbReference type="RefSeq" id="WP_101834240.1">
    <property type="nucleotide sequence ID" value="NZ_PJZK01000004.1"/>
</dbReference>
<evidence type="ECO:0000256" key="2">
    <source>
        <dbReference type="ARBA" id="ARBA00022679"/>
    </source>
</evidence>
<evidence type="ECO:0000313" key="5">
    <source>
        <dbReference type="Proteomes" id="UP000234626"/>
    </source>
</evidence>
<dbReference type="OrthoDB" id="9805366at2"/>
<dbReference type="GO" id="GO:0008194">
    <property type="term" value="F:UDP-glycosyltransferase activity"/>
    <property type="evidence" value="ECO:0007669"/>
    <property type="project" value="InterPro"/>
</dbReference>
<dbReference type="EMBL" id="PJZK01000004">
    <property type="protein sequence ID" value="PLR51843.1"/>
    <property type="molecule type" value="Genomic_DNA"/>
</dbReference>
<comment type="caution">
    <text evidence="4">The sequence shown here is derived from an EMBL/GenBank/DDBJ whole genome shotgun (WGS) entry which is preliminary data.</text>
</comment>
<dbReference type="InterPro" id="IPR035595">
    <property type="entry name" value="UDP_glycos_trans_CS"/>
</dbReference>
<keyword evidence="5" id="KW-1185">Reference proteome</keyword>
<gene>
    <name evidence="4" type="ORF">CYR34_06190</name>
</gene>
<protein>
    <submittedName>
        <fullName evidence="4">Zeaxanthin glucosyltransferase</fullName>
    </submittedName>
</protein>
<organism evidence="4 5">
    <name type="scientific">Chimaeribacter arupi</name>
    <dbReference type="NCBI Taxonomy" id="2060066"/>
    <lineage>
        <taxon>Bacteria</taxon>
        <taxon>Pseudomonadati</taxon>
        <taxon>Pseudomonadota</taxon>
        <taxon>Gammaproteobacteria</taxon>
        <taxon>Enterobacterales</taxon>
        <taxon>Yersiniaceae</taxon>
        <taxon>Chimaeribacter</taxon>
    </lineage>
</organism>
<sequence length="427" mass="45371">MSHYAVVAPPLYSHARALQALAQALMARGHRITFIQQADAAGLLNDPRIAFHPVGADSHPPGSLAHTLRLAANPAGPAILRLIKDMAASTDMLCRTLPAAFHQLAVDGVIADQMEPAGGLVAEALGLPFVSVACALPLNREPGLPLPVMPFDYATDERALTLYTSSQKIYDWMMRSHGRVLARHARAFGLPPRHGLHECLSPLAQISQTLPALDFPRQALPPGFHAVGPLRAPVTAAPSEHAWPADPARPLVYASLGTLQGHRYGLFRTLARACRSLDAQLLVAHCGGLTPAQADSLYACGATHVTDFADQPAVLRQAQAVITHGGLNTVMDAVSSGTPILAVPIAFDQPGVAARVVYHGIGRRVSRFACRFTLADNLHLLLKEPGYRQQMAPLSAQIQQAGGALRAAAIVEQALYARQPVLAEAVS</sequence>
<dbReference type="PANTHER" id="PTHR48043:SF145">
    <property type="entry name" value="FI06409P-RELATED"/>
    <property type="match status" value="1"/>
</dbReference>
<dbReference type="InterPro" id="IPR050271">
    <property type="entry name" value="UDP-glycosyltransferase"/>
</dbReference>
<evidence type="ECO:0000313" key="4">
    <source>
        <dbReference type="EMBL" id="PLR51843.1"/>
    </source>
</evidence>
<dbReference type="SUPFAM" id="SSF53756">
    <property type="entry name" value="UDP-Glycosyltransferase/glycogen phosphorylase"/>
    <property type="match status" value="1"/>
</dbReference>
<evidence type="ECO:0000256" key="3">
    <source>
        <dbReference type="RuleBase" id="RU003718"/>
    </source>
</evidence>